<proteinExistence type="predicted"/>
<dbReference type="InterPro" id="IPR027417">
    <property type="entry name" value="P-loop_NTPase"/>
</dbReference>
<dbReference type="SUPFAM" id="SSF48452">
    <property type="entry name" value="TPR-like"/>
    <property type="match status" value="1"/>
</dbReference>
<accession>A0A1H9V247</accession>
<dbReference type="SUPFAM" id="SSF52540">
    <property type="entry name" value="P-loop containing nucleoside triphosphate hydrolases"/>
    <property type="match status" value="1"/>
</dbReference>
<dbReference type="InterPro" id="IPR011990">
    <property type="entry name" value="TPR-like_helical_dom_sf"/>
</dbReference>
<dbReference type="GO" id="GO:0035556">
    <property type="term" value="P:intracellular signal transduction"/>
    <property type="evidence" value="ECO:0007669"/>
    <property type="project" value="InterPro"/>
</dbReference>
<dbReference type="OrthoDB" id="3691954at2"/>
<dbReference type="CDD" id="cd07302">
    <property type="entry name" value="CHD"/>
    <property type="match status" value="1"/>
</dbReference>
<keyword evidence="5" id="KW-1185">Reference proteome</keyword>
<dbReference type="PANTHER" id="PTHR16305">
    <property type="entry name" value="TESTICULAR SOLUBLE ADENYLYL CYCLASE"/>
    <property type="match status" value="1"/>
</dbReference>
<dbReference type="GO" id="GO:0005737">
    <property type="term" value="C:cytoplasm"/>
    <property type="evidence" value="ECO:0007669"/>
    <property type="project" value="TreeGrafter"/>
</dbReference>
<gene>
    <name evidence="4" type="ORF">SAMN05216199_2262</name>
</gene>
<sequence>MSGSGSAETTLARLLGRLLTAAEASLAAGDVESARATAEEVRAVDPDNERAALILRRVAGRRLSPFGERALMTLLFSDLVGSTMLSEQVEPEQLRDLFSFYREAAKDAVERYNGYVMQYSGDGILAGFGYPEPHEDDARRAVLAGLDLVVALGDARSELERRVGVAAEVRVGIHTGRVVVTDLSDDRSVPERDSIVGVVPNLAARIQQAAEPGMVVISDVTQQLVDADFYVHSLGEQVLKGISRPVEVYAVERPRYAGARFEAERYRKAGLVGRDEPRDRLFSAWDEAREGTRTAQEPAFLVVGEAGIGKSRLVAEVVDRVESSGGRVLGAGCLPYYTNVSLWPIARLLERTLDLVGNDHDRVARLVEHLDSLALDPAPSVPFLASLLGVADADGYPTPELDPRAVLEETLAVVVEWLIALSARTPHLFVVEDLHWADPSTLELLGRVVRARPPALLTLLTTREGSAVGWRDEVRTVELGRLDLPAANRLVDNLAFGRELQAEKRDSIVRQAEGIPLFIEELTRSCLDNHGEEPLPLRLQELFTWRLKAPAVDLRVAQVAATVGPTFDVETLAAVVGDGDTVGAQLVVLTEEGVIEPGDPAAQTYRFRHALMRDAAYETQVLDVRRHTHARVAEVLSQRGAEPALVAEHLDRAGEPAKAATLYLVAAQAEQRHGAHTEATRLLSQALHLLGTLPESEERDVGELTATMLRALSVSSMQGYAAPEVQADHRRAELLATRLGTRPEVLPSLIAIWSYWLVHGDLGTARGLIDRLSAMVRDPAFSWFEPEVEACAGWQELYAGHLESARVLIERGLAGFAARPADQTVSPFWPLPNDPVAVSQTAMGCISALCGDLSEAERWEGEAVRRSEAIGFPQGPFSLAFVKTFAAWVRRFAGDQEAAWRLGSEVVAIGREHGYTFWATIGSAYAATDPPGGEAHRAFLEQVIATLRLMGQESFAAAHLGYLAQLHAEAGDPDRAVQLVDEAIESVHKTGEYLHLPELLRQRARYSLGRGRPDSLDAVADLMEAEVVAAQQGAAVARLRAAVDLAALPPSSRPQGWKAVLTEARTAVPPAFSSADTAAADDLLAGSRG</sequence>
<evidence type="ECO:0000313" key="4">
    <source>
        <dbReference type="EMBL" id="SES15890.1"/>
    </source>
</evidence>
<dbReference type="SUPFAM" id="SSF55073">
    <property type="entry name" value="Nucleotide cyclase"/>
    <property type="match status" value="1"/>
</dbReference>
<dbReference type="GO" id="GO:0004016">
    <property type="term" value="F:adenylate cyclase activity"/>
    <property type="evidence" value="ECO:0007669"/>
    <property type="project" value="UniProtKB-ARBA"/>
</dbReference>
<evidence type="ECO:0000256" key="2">
    <source>
        <dbReference type="ARBA" id="ARBA00022840"/>
    </source>
</evidence>
<dbReference type="RefSeq" id="WP_091758100.1">
    <property type="nucleotide sequence ID" value="NZ_FOHB01000003.1"/>
</dbReference>
<dbReference type="Gene3D" id="3.30.70.1230">
    <property type="entry name" value="Nucleotide cyclase"/>
    <property type="match status" value="1"/>
</dbReference>
<keyword evidence="2" id="KW-0067">ATP-binding</keyword>
<dbReference type="GO" id="GO:0009190">
    <property type="term" value="P:cyclic nucleotide biosynthetic process"/>
    <property type="evidence" value="ECO:0007669"/>
    <property type="project" value="InterPro"/>
</dbReference>
<evidence type="ECO:0000313" key="5">
    <source>
        <dbReference type="Proteomes" id="UP000199019"/>
    </source>
</evidence>
<evidence type="ECO:0000256" key="1">
    <source>
        <dbReference type="ARBA" id="ARBA00022741"/>
    </source>
</evidence>
<feature type="domain" description="Guanylate cyclase" evidence="3">
    <location>
        <begin position="73"/>
        <end position="207"/>
    </location>
</feature>
<dbReference type="AlphaFoldDB" id="A0A1H9V247"/>
<evidence type="ECO:0000259" key="3">
    <source>
        <dbReference type="PROSITE" id="PS50125"/>
    </source>
</evidence>
<dbReference type="Gene3D" id="1.25.40.10">
    <property type="entry name" value="Tetratricopeptide repeat domain"/>
    <property type="match status" value="1"/>
</dbReference>
<keyword evidence="1" id="KW-0547">Nucleotide-binding</keyword>
<dbReference type="SMART" id="SM00044">
    <property type="entry name" value="CYCc"/>
    <property type="match status" value="1"/>
</dbReference>
<protein>
    <submittedName>
        <fullName evidence="4">AAA ATPase domain-containing protein</fullName>
    </submittedName>
</protein>
<organism evidence="4 5">
    <name type="scientific">Pedococcus cremeus</name>
    <dbReference type="NCBI Taxonomy" id="587636"/>
    <lineage>
        <taxon>Bacteria</taxon>
        <taxon>Bacillati</taxon>
        <taxon>Actinomycetota</taxon>
        <taxon>Actinomycetes</taxon>
        <taxon>Micrococcales</taxon>
        <taxon>Intrasporangiaceae</taxon>
        <taxon>Pedococcus</taxon>
    </lineage>
</organism>
<dbReference type="PANTHER" id="PTHR16305:SF28">
    <property type="entry name" value="GUANYLATE CYCLASE DOMAIN-CONTAINING PROTEIN"/>
    <property type="match status" value="1"/>
</dbReference>
<reference evidence="5" key="1">
    <citation type="submission" date="2016-10" db="EMBL/GenBank/DDBJ databases">
        <authorList>
            <person name="Varghese N."/>
            <person name="Submissions S."/>
        </authorList>
    </citation>
    <scope>NUCLEOTIDE SEQUENCE [LARGE SCALE GENOMIC DNA]</scope>
    <source>
        <strain evidence="5">CGMCC 1.6963</strain>
    </source>
</reference>
<dbReference type="InterPro" id="IPR041664">
    <property type="entry name" value="AAA_16"/>
</dbReference>
<dbReference type="InterPro" id="IPR001054">
    <property type="entry name" value="A/G_cyclase"/>
</dbReference>
<dbReference type="PROSITE" id="PS50125">
    <property type="entry name" value="GUANYLATE_CYCLASE_2"/>
    <property type="match status" value="1"/>
</dbReference>
<dbReference type="STRING" id="587636.SAMN05216199_2262"/>
<dbReference type="Pfam" id="PF13191">
    <property type="entry name" value="AAA_16"/>
    <property type="match status" value="1"/>
</dbReference>
<dbReference type="GO" id="GO:0005524">
    <property type="term" value="F:ATP binding"/>
    <property type="evidence" value="ECO:0007669"/>
    <property type="project" value="UniProtKB-KW"/>
</dbReference>
<dbReference type="EMBL" id="FOHB01000003">
    <property type="protein sequence ID" value="SES15890.1"/>
    <property type="molecule type" value="Genomic_DNA"/>
</dbReference>
<dbReference type="Pfam" id="PF00211">
    <property type="entry name" value="Guanylate_cyc"/>
    <property type="match status" value="1"/>
</dbReference>
<dbReference type="Proteomes" id="UP000199019">
    <property type="component" value="Unassembled WGS sequence"/>
</dbReference>
<name>A0A1H9V247_9MICO</name>
<dbReference type="InterPro" id="IPR029787">
    <property type="entry name" value="Nucleotide_cyclase"/>
</dbReference>